<organism evidence="2 3">
    <name type="scientific">Rubrivirga litoralis</name>
    <dbReference type="NCBI Taxonomy" id="3075598"/>
    <lineage>
        <taxon>Bacteria</taxon>
        <taxon>Pseudomonadati</taxon>
        <taxon>Rhodothermota</taxon>
        <taxon>Rhodothermia</taxon>
        <taxon>Rhodothermales</taxon>
        <taxon>Rubricoccaceae</taxon>
        <taxon>Rubrivirga</taxon>
    </lineage>
</organism>
<evidence type="ECO:0008006" key="4">
    <source>
        <dbReference type="Google" id="ProtNLM"/>
    </source>
</evidence>
<dbReference type="EMBL" id="JAVRHT010000007">
    <property type="protein sequence ID" value="MDT0630993.1"/>
    <property type="molecule type" value="Genomic_DNA"/>
</dbReference>
<evidence type="ECO:0000313" key="3">
    <source>
        <dbReference type="Proteomes" id="UP001267426"/>
    </source>
</evidence>
<comment type="caution">
    <text evidence="2">The sequence shown here is derived from an EMBL/GenBank/DDBJ whole genome shotgun (WGS) entry which is preliminary data.</text>
</comment>
<sequence length="222" mass="22222">MSRRPARRAAWGGAALLALALAAPPRAQIAVGADVSVGPSVTALGTRGVVRAGGVALPLGEVSFPTSVGVDARARVEVRGPSLGGRFGVGYLSASDVFDGASLFNQRGLDLQFLLASAELTLRQPFQGGRLLVGVGPEVRALVGGGGGLTRYLGDVRDGHLALGASVGARFAVGGVVVGPEVRAGLALTPFSDGTITALGGAVELDGSFRFDHLSVSVTVGV</sequence>
<keyword evidence="3" id="KW-1185">Reference proteome</keyword>
<feature type="chain" id="PRO_5045255968" description="Outer membrane protein beta-barrel domain-containing protein" evidence="1">
    <location>
        <begin position="30"/>
        <end position="222"/>
    </location>
</feature>
<evidence type="ECO:0000256" key="1">
    <source>
        <dbReference type="SAM" id="SignalP"/>
    </source>
</evidence>
<dbReference type="RefSeq" id="WP_311662331.1">
    <property type="nucleotide sequence ID" value="NZ_JAVRHT010000007.1"/>
</dbReference>
<accession>A0ABU3BP06</accession>
<dbReference type="Proteomes" id="UP001267426">
    <property type="component" value="Unassembled WGS sequence"/>
</dbReference>
<evidence type="ECO:0000313" key="2">
    <source>
        <dbReference type="EMBL" id="MDT0630993.1"/>
    </source>
</evidence>
<proteinExistence type="predicted"/>
<protein>
    <recommendedName>
        <fullName evidence="4">Outer membrane protein beta-barrel domain-containing protein</fullName>
    </recommendedName>
</protein>
<reference evidence="2 3" key="1">
    <citation type="submission" date="2023-09" db="EMBL/GenBank/DDBJ databases">
        <authorList>
            <person name="Rey-Velasco X."/>
        </authorList>
    </citation>
    <scope>NUCLEOTIDE SEQUENCE [LARGE SCALE GENOMIC DNA]</scope>
    <source>
        <strain evidence="2 3">F394</strain>
    </source>
</reference>
<keyword evidence="1" id="KW-0732">Signal</keyword>
<name>A0ABU3BP06_9BACT</name>
<feature type="signal peptide" evidence="1">
    <location>
        <begin position="1"/>
        <end position="29"/>
    </location>
</feature>
<gene>
    <name evidence="2" type="ORF">RM540_04455</name>
</gene>